<dbReference type="AlphaFoldDB" id="A0A9Q1HFW1"/>
<dbReference type="Proteomes" id="UP001152320">
    <property type="component" value="Chromosome 3"/>
</dbReference>
<sequence>MSRKDKLHKDLTTVILLDYLDLLGNTDLTVEVIVWIKIGRQQSGFGVGITPFINKFIRHAYSPSFVITSRRVTEQAPFLHVLTRGTTQQPSALLKRLHNALLICLCECALNILKGNVKLTPSEKSHLQSHRAKLRKLVDQKVSLSQKREVFRQKGGGHCVRSMLLPIIKQLQL</sequence>
<dbReference type="EMBL" id="JAIZAY010000003">
    <property type="protein sequence ID" value="KAJ8044939.1"/>
    <property type="molecule type" value="Genomic_DNA"/>
</dbReference>
<accession>A0A9Q1HFW1</accession>
<gene>
    <name evidence="1" type="ORF">HOLleu_07842</name>
</gene>
<reference evidence="1" key="1">
    <citation type="submission" date="2021-10" db="EMBL/GenBank/DDBJ databases">
        <title>Tropical sea cucumber genome reveals ecological adaptation and Cuvierian tubules defense mechanism.</title>
        <authorList>
            <person name="Chen T."/>
        </authorList>
    </citation>
    <scope>NUCLEOTIDE SEQUENCE</scope>
    <source>
        <strain evidence="1">Nanhai2018</strain>
        <tissue evidence="1">Muscle</tissue>
    </source>
</reference>
<dbReference type="OrthoDB" id="6417614at2759"/>
<organism evidence="1 2">
    <name type="scientific">Holothuria leucospilota</name>
    <name type="common">Black long sea cucumber</name>
    <name type="synonym">Mertensiothuria leucospilota</name>
    <dbReference type="NCBI Taxonomy" id="206669"/>
    <lineage>
        <taxon>Eukaryota</taxon>
        <taxon>Metazoa</taxon>
        <taxon>Echinodermata</taxon>
        <taxon>Eleutherozoa</taxon>
        <taxon>Echinozoa</taxon>
        <taxon>Holothuroidea</taxon>
        <taxon>Aspidochirotacea</taxon>
        <taxon>Aspidochirotida</taxon>
        <taxon>Holothuriidae</taxon>
        <taxon>Holothuria</taxon>
    </lineage>
</organism>
<proteinExistence type="predicted"/>
<keyword evidence="2" id="KW-1185">Reference proteome</keyword>
<evidence type="ECO:0000313" key="2">
    <source>
        <dbReference type="Proteomes" id="UP001152320"/>
    </source>
</evidence>
<name>A0A9Q1HFW1_HOLLE</name>
<protein>
    <submittedName>
        <fullName evidence="1">Uncharacterized protein</fullName>
    </submittedName>
</protein>
<evidence type="ECO:0000313" key="1">
    <source>
        <dbReference type="EMBL" id="KAJ8044939.1"/>
    </source>
</evidence>
<comment type="caution">
    <text evidence="1">The sequence shown here is derived from an EMBL/GenBank/DDBJ whole genome shotgun (WGS) entry which is preliminary data.</text>
</comment>